<evidence type="ECO:0000256" key="1">
    <source>
        <dbReference type="ARBA" id="ARBA00002634"/>
    </source>
</evidence>
<proteinExistence type="inferred from homology"/>
<dbReference type="eggNOG" id="COG0336">
    <property type="taxonomic scope" value="Bacteria"/>
</dbReference>
<evidence type="ECO:0000259" key="16">
    <source>
        <dbReference type="Pfam" id="PF09936"/>
    </source>
</evidence>
<evidence type="ECO:0000256" key="6">
    <source>
        <dbReference type="ARBA" id="ARBA00014679"/>
    </source>
</evidence>
<dbReference type="CDD" id="cd18085">
    <property type="entry name" value="TM1570-like"/>
    <property type="match status" value="1"/>
</dbReference>
<comment type="function">
    <text evidence="1">Specifically methylates guanosine-37 in various tRNAs.</text>
</comment>
<evidence type="ECO:0000256" key="10">
    <source>
        <dbReference type="ARBA" id="ARBA00022691"/>
    </source>
</evidence>
<dbReference type="eggNOG" id="COG4752">
    <property type="taxonomic scope" value="Bacteria"/>
</dbReference>
<dbReference type="InterPro" id="IPR002649">
    <property type="entry name" value="tRNA_m1G_MeTrfase_TrmD"/>
</dbReference>
<keyword evidence="8" id="KW-0489">Methyltransferase</keyword>
<dbReference type="GO" id="GO:0052906">
    <property type="term" value="F:tRNA (guanine(37)-N1)-methyltransferase activity"/>
    <property type="evidence" value="ECO:0007669"/>
    <property type="project" value="UniProtKB-EC"/>
</dbReference>
<dbReference type="InterPro" id="IPR029028">
    <property type="entry name" value="Alpha/beta_knot_MTases"/>
</dbReference>
<organism evidence="17 18">
    <name type="scientific">candidate division TM6 bacterium JCVI TM6SC1</name>
    <dbReference type="NCBI Taxonomy" id="1306947"/>
    <lineage>
        <taxon>Bacteria</taxon>
        <taxon>Candidatus Babelota</taxon>
        <taxon>Vermiphilus</taxon>
    </lineage>
</organism>
<evidence type="ECO:0000256" key="2">
    <source>
        <dbReference type="ARBA" id="ARBA00004496"/>
    </source>
</evidence>
<evidence type="ECO:0000313" key="17">
    <source>
        <dbReference type="EMBL" id="KIX85263.1"/>
    </source>
</evidence>
<keyword evidence="18" id="KW-1185">Reference proteome</keyword>
<evidence type="ECO:0000256" key="8">
    <source>
        <dbReference type="ARBA" id="ARBA00022603"/>
    </source>
</evidence>
<evidence type="ECO:0000256" key="3">
    <source>
        <dbReference type="ARBA" id="ARBA00007630"/>
    </source>
</evidence>
<evidence type="ECO:0000256" key="4">
    <source>
        <dbReference type="ARBA" id="ARBA00011738"/>
    </source>
</evidence>
<comment type="subunit">
    <text evidence="4">Homodimer.</text>
</comment>
<dbReference type="Gene3D" id="3.40.1280.10">
    <property type="match status" value="2"/>
</dbReference>
<dbReference type="STRING" id="1306947.J120_03025"/>
<keyword evidence="10" id="KW-0949">S-adenosyl-L-methionine</keyword>
<evidence type="ECO:0000313" key="18">
    <source>
        <dbReference type="Proteomes" id="UP000032214"/>
    </source>
</evidence>
<keyword evidence="7" id="KW-0963">Cytoplasm</keyword>
<evidence type="ECO:0000256" key="13">
    <source>
        <dbReference type="ARBA" id="ARBA00033392"/>
    </source>
</evidence>
<evidence type="ECO:0000256" key="5">
    <source>
        <dbReference type="ARBA" id="ARBA00012807"/>
    </source>
</evidence>
<dbReference type="InterPro" id="IPR016009">
    <property type="entry name" value="tRNA_MeTrfase_TRMD/TRM10"/>
</dbReference>
<dbReference type="GO" id="GO:0002939">
    <property type="term" value="P:tRNA N1-guanine methylation"/>
    <property type="evidence" value="ECO:0007669"/>
    <property type="project" value="TreeGrafter"/>
</dbReference>
<comment type="caution">
    <text evidence="17">The sequence shown here is derived from an EMBL/GenBank/DDBJ whole genome shotgun (WGS) entry which is preliminary data.</text>
</comment>
<sequence>MQISIISVFPELYQPFLGTSLISRAIKQGTIGCQVQSFFKYVEPKERIDAPTFGHGAGMLIRPEVVERAVQDIESVHGTAYKIFFSPAGTKLDQKLLEHIYQQASEKKHIMLLPARYEGMDARVEAVYADQIISVGDFVLMGGDIPAMMFLEGMLRLLPGVVGKYESVTADSFFGPFVDYPEFCAPVVWKGLMVPEVVRQGDHGALAHWRRIQSVTRTLAHHFSWLRTHIAHKQDKALVLQHVPPHYVVLMHSQVMVGPERTIGTTSVTSIDIHDISRSSRTYGIQGFFVVTPLVDQQKIVTTFLDFWNSDVGIEYNQSRHNALQNTQLASDLEQVIDTITAAHGANPLLITTAARHYEHIPKVTYHDQSQVFAHNRPVLIILGTGRGLAPELLERADYMLIPVEGLSEFNHLSVRSAAAIILDRWLGINPV</sequence>
<evidence type="ECO:0000256" key="9">
    <source>
        <dbReference type="ARBA" id="ARBA00022679"/>
    </source>
</evidence>
<comment type="catalytic activity">
    <reaction evidence="14">
        <text>guanosine(37) in tRNA + S-adenosyl-L-methionine = N(1)-methylguanosine(37) in tRNA + S-adenosyl-L-homocysteine + H(+)</text>
        <dbReference type="Rhea" id="RHEA:36899"/>
        <dbReference type="Rhea" id="RHEA-COMP:10145"/>
        <dbReference type="Rhea" id="RHEA-COMP:10147"/>
        <dbReference type="ChEBI" id="CHEBI:15378"/>
        <dbReference type="ChEBI" id="CHEBI:57856"/>
        <dbReference type="ChEBI" id="CHEBI:59789"/>
        <dbReference type="ChEBI" id="CHEBI:73542"/>
        <dbReference type="ChEBI" id="CHEBI:74269"/>
        <dbReference type="EC" id="2.1.1.228"/>
    </reaction>
</comment>
<dbReference type="GO" id="GO:0005829">
    <property type="term" value="C:cytosol"/>
    <property type="evidence" value="ECO:0007669"/>
    <property type="project" value="TreeGrafter"/>
</dbReference>
<dbReference type="InterPro" id="IPR029026">
    <property type="entry name" value="tRNA_m1G_MTases_N"/>
</dbReference>
<evidence type="ECO:0000256" key="14">
    <source>
        <dbReference type="ARBA" id="ARBA00047783"/>
    </source>
</evidence>
<dbReference type="Pfam" id="PF01746">
    <property type="entry name" value="tRNA_m1G_MT"/>
    <property type="match status" value="1"/>
</dbReference>
<dbReference type="SUPFAM" id="SSF75217">
    <property type="entry name" value="alpha/beta knot"/>
    <property type="match status" value="1"/>
</dbReference>
<dbReference type="Pfam" id="PF09936">
    <property type="entry name" value="Methyltrn_RNA_4"/>
    <property type="match status" value="1"/>
</dbReference>
<dbReference type="PANTHER" id="PTHR46417">
    <property type="entry name" value="TRNA (GUANINE-N(1)-)-METHYLTRANSFERASE"/>
    <property type="match status" value="1"/>
</dbReference>
<feature type="domain" description="tRNA (guanine-N(1)-)-methyltransferase C-terminal" evidence="16">
    <location>
        <begin position="247"/>
        <end position="427"/>
    </location>
</feature>
<evidence type="ECO:0000256" key="11">
    <source>
        <dbReference type="ARBA" id="ARBA00022694"/>
    </source>
</evidence>
<dbReference type="Gene3D" id="1.10.1270.20">
    <property type="entry name" value="tRNA(m1g37)methyltransferase, domain 2"/>
    <property type="match status" value="1"/>
</dbReference>
<dbReference type="InterPro" id="IPR023148">
    <property type="entry name" value="tRNA_m1G_MeTrfase_C_sf"/>
</dbReference>
<dbReference type="InterPro" id="IPR019230">
    <property type="entry name" value="RNA_MeTrfase_C_dom"/>
</dbReference>
<keyword evidence="9" id="KW-0808">Transferase</keyword>
<name>A0A0D2JLQ7_9BACT</name>
<comment type="subcellular location">
    <subcellularLocation>
        <location evidence="2">Cytoplasm</location>
    </subcellularLocation>
</comment>
<keyword evidence="11" id="KW-0819">tRNA processing</keyword>
<reference evidence="17 18" key="1">
    <citation type="journal article" date="2013" name="Proc. Natl. Acad. Sci. U.S.A.">
        <title>Candidate phylum TM6 genome recovered from a hospital sink biofilm provides genomic insights into this uncultivated phylum.</title>
        <authorList>
            <person name="McLean J.S."/>
            <person name="Lombardo M.J."/>
            <person name="Badger J.H."/>
            <person name="Edlund A."/>
            <person name="Novotny M."/>
            <person name="Yee-Greenbaum J."/>
            <person name="Vyahhi N."/>
            <person name="Hall A.P."/>
            <person name="Yang Y."/>
            <person name="Dupont C.L."/>
            <person name="Ziegler M.G."/>
            <person name="Chitsaz H."/>
            <person name="Allen A.E."/>
            <person name="Yooseph S."/>
            <person name="Tesler G."/>
            <person name="Pevzner P.A."/>
            <person name="Friedman R.M."/>
            <person name="Nealson K.H."/>
            <person name="Venter J.C."/>
            <person name="Lasken R.S."/>
        </authorList>
    </citation>
    <scope>NUCLEOTIDE SEQUENCE [LARGE SCALE GENOMIC DNA]</scope>
    <source>
        <strain evidence="17 18">TM6SC1</strain>
    </source>
</reference>
<dbReference type="Proteomes" id="UP000032214">
    <property type="component" value="Unassembled WGS sequence"/>
</dbReference>
<evidence type="ECO:0000256" key="7">
    <source>
        <dbReference type="ARBA" id="ARBA00022490"/>
    </source>
</evidence>
<accession>A0A0D2JLQ7</accession>
<gene>
    <name evidence="17" type="ORF">J120_03025</name>
</gene>
<protein>
    <recommendedName>
        <fullName evidence="6">tRNA (guanine-N(1)-)-methyltransferase</fullName>
        <ecNumber evidence="5">2.1.1.228</ecNumber>
    </recommendedName>
    <alternativeName>
        <fullName evidence="12">M1G-methyltransferase</fullName>
    </alternativeName>
    <alternativeName>
        <fullName evidence="13">tRNA [GM37] methyltransferase</fullName>
    </alternativeName>
</protein>
<dbReference type="EMBL" id="ARQD01000002">
    <property type="protein sequence ID" value="KIX85263.1"/>
    <property type="molecule type" value="Genomic_DNA"/>
</dbReference>
<evidence type="ECO:0000259" key="15">
    <source>
        <dbReference type="Pfam" id="PF01746"/>
    </source>
</evidence>
<dbReference type="AlphaFoldDB" id="A0A0D2JLQ7"/>
<dbReference type="EC" id="2.1.1.228" evidence="5"/>
<comment type="similarity">
    <text evidence="3">Belongs to the RNA methyltransferase TrmD family.</text>
</comment>
<feature type="domain" description="tRNA methyltransferase TRMD/TRM10-type" evidence="15">
    <location>
        <begin position="1"/>
        <end position="221"/>
    </location>
</feature>
<evidence type="ECO:0000256" key="12">
    <source>
        <dbReference type="ARBA" id="ARBA00029736"/>
    </source>
</evidence>
<dbReference type="PANTHER" id="PTHR46417:SF1">
    <property type="entry name" value="TRNA (GUANINE-N(1)-)-METHYLTRANSFERASE"/>
    <property type="match status" value="1"/>
</dbReference>